<name>A0A518ES70_9BACT</name>
<dbReference type="AlphaFoldDB" id="A0A518ES70"/>
<evidence type="ECO:0000313" key="2">
    <source>
        <dbReference type="EMBL" id="QDV06939.1"/>
    </source>
</evidence>
<proteinExistence type="predicted"/>
<dbReference type="EMBL" id="CP036434">
    <property type="protein sequence ID" value="QDV06939.1"/>
    <property type="molecule type" value="Genomic_DNA"/>
</dbReference>
<reference evidence="2 3" key="1">
    <citation type="submission" date="2019-02" db="EMBL/GenBank/DDBJ databases">
        <title>Deep-cultivation of Planctomycetes and their phenomic and genomic characterization uncovers novel biology.</title>
        <authorList>
            <person name="Wiegand S."/>
            <person name="Jogler M."/>
            <person name="Boedeker C."/>
            <person name="Pinto D."/>
            <person name="Vollmers J."/>
            <person name="Rivas-Marin E."/>
            <person name="Kohn T."/>
            <person name="Peeters S.H."/>
            <person name="Heuer A."/>
            <person name="Rast P."/>
            <person name="Oberbeckmann S."/>
            <person name="Bunk B."/>
            <person name="Jeske O."/>
            <person name="Meyerdierks A."/>
            <person name="Storesund J.E."/>
            <person name="Kallscheuer N."/>
            <person name="Luecker S."/>
            <person name="Lage O.M."/>
            <person name="Pohl T."/>
            <person name="Merkel B.J."/>
            <person name="Hornburger P."/>
            <person name="Mueller R.-W."/>
            <person name="Bruemmer F."/>
            <person name="Labrenz M."/>
            <person name="Spormann A.M."/>
            <person name="Op den Camp H."/>
            <person name="Overmann J."/>
            <person name="Amann R."/>
            <person name="Jetten M.S.M."/>
            <person name="Mascher T."/>
            <person name="Medema M.H."/>
            <person name="Devos D.P."/>
            <person name="Kaster A.-K."/>
            <person name="Ovreas L."/>
            <person name="Rohde M."/>
            <person name="Galperin M.Y."/>
            <person name="Jogler C."/>
        </authorList>
    </citation>
    <scope>NUCLEOTIDE SEQUENCE [LARGE SCALE GENOMIC DNA]</scope>
    <source>
        <strain evidence="2 3">Poly30</strain>
    </source>
</reference>
<protein>
    <submittedName>
        <fullName evidence="2">Uncharacterized protein</fullName>
    </submittedName>
</protein>
<accession>A0A518ES70</accession>
<keyword evidence="1" id="KW-0812">Transmembrane</keyword>
<feature type="transmembrane region" description="Helical" evidence="1">
    <location>
        <begin position="20"/>
        <end position="41"/>
    </location>
</feature>
<sequence length="85" mass="9448">MVMSQTDARATLGRRRRKLIETYLLMGFGAAVFVWAWFGGFPAGEEFWMFMSGMLALFYGESLLTIRTAKIEEAEAVLAEAGGSE</sequence>
<evidence type="ECO:0000256" key="1">
    <source>
        <dbReference type="SAM" id="Phobius"/>
    </source>
</evidence>
<keyword evidence="1" id="KW-0472">Membrane</keyword>
<organism evidence="2 3">
    <name type="scientific">Saltatorellus ferox</name>
    <dbReference type="NCBI Taxonomy" id="2528018"/>
    <lineage>
        <taxon>Bacteria</taxon>
        <taxon>Pseudomonadati</taxon>
        <taxon>Planctomycetota</taxon>
        <taxon>Planctomycetia</taxon>
        <taxon>Planctomycetia incertae sedis</taxon>
        <taxon>Saltatorellus</taxon>
    </lineage>
</organism>
<keyword evidence="1" id="KW-1133">Transmembrane helix</keyword>
<keyword evidence="3" id="KW-1185">Reference proteome</keyword>
<evidence type="ECO:0000313" key="3">
    <source>
        <dbReference type="Proteomes" id="UP000320390"/>
    </source>
</evidence>
<dbReference type="Proteomes" id="UP000320390">
    <property type="component" value="Chromosome"/>
</dbReference>
<gene>
    <name evidence="2" type="ORF">Poly30_24570</name>
</gene>